<accession>A0A6N9THM1</accession>
<comment type="caution">
    <text evidence="1">The sequence shown here is derived from an EMBL/GenBank/DDBJ whole genome shotgun (WGS) entry which is preliminary data.</text>
</comment>
<protein>
    <submittedName>
        <fullName evidence="1">Uncharacterized protein</fullName>
    </submittedName>
</protein>
<dbReference type="Proteomes" id="UP000471381">
    <property type="component" value="Unassembled WGS sequence"/>
</dbReference>
<gene>
    <name evidence="1" type="ORF">GTQ48_01450</name>
</gene>
<evidence type="ECO:0000313" key="2">
    <source>
        <dbReference type="Proteomes" id="UP000471381"/>
    </source>
</evidence>
<dbReference type="EMBL" id="JAAAWO010000001">
    <property type="protein sequence ID" value="NDW14198.1"/>
    <property type="molecule type" value="Genomic_DNA"/>
</dbReference>
<organism evidence="1 2">
    <name type="scientific">Alteromonas genovensis</name>
    <dbReference type="NCBI Taxonomy" id="471225"/>
    <lineage>
        <taxon>Bacteria</taxon>
        <taxon>Pseudomonadati</taxon>
        <taxon>Pseudomonadota</taxon>
        <taxon>Gammaproteobacteria</taxon>
        <taxon>Alteromonadales</taxon>
        <taxon>Alteromonadaceae</taxon>
        <taxon>Alteromonas/Salinimonas group</taxon>
        <taxon>Alteromonas</taxon>
    </lineage>
</organism>
<name>A0A6N9THM1_9ALTE</name>
<proteinExistence type="predicted"/>
<dbReference type="AlphaFoldDB" id="A0A6N9THM1"/>
<sequence length="73" mass="7842">MTSNTSDSNQHDQSLGDFAAIKTSIANGDIDEVKARLDGKSLKSLEKDYLIDLAKLSGNSDIVDTLEAMPEAK</sequence>
<evidence type="ECO:0000313" key="1">
    <source>
        <dbReference type="EMBL" id="NDW14198.1"/>
    </source>
</evidence>
<reference evidence="1 2" key="1">
    <citation type="submission" date="2020-01" db="EMBL/GenBank/DDBJ databases">
        <title>Genomes of bacteria type strains.</title>
        <authorList>
            <person name="Chen J."/>
            <person name="Zhu S."/>
            <person name="Yang J."/>
        </authorList>
    </citation>
    <scope>NUCLEOTIDE SEQUENCE [LARGE SCALE GENOMIC DNA]</scope>
    <source>
        <strain evidence="1 2">LMG 24078</strain>
    </source>
</reference>
<dbReference type="RefSeq" id="WP_163104723.1">
    <property type="nucleotide sequence ID" value="NZ_JAAAWO010000001.1"/>
</dbReference>
<keyword evidence="2" id="KW-1185">Reference proteome</keyword>